<feature type="region of interest" description="Disordered" evidence="1">
    <location>
        <begin position="25"/>
        <end position="53"/>
    </location>
</feature>
<feature type="compositionally biased region" description="Polar residues" evidence="1">
    <location>
        <begin position="201"/>
        <end position="212"/>
    </location>
</feature>
<dbReference type="EMBL" id="NLAX01000008">
    <property type="protein sequence ID" value="PKS11109.1"/>
    <property type="molecule type" value="Genomic_DNA"/>
</dbReference>
<dbReference type="OrthoDB" id="2417614at2759"/>
<reference evidence="3 4" key="1">
    <citation type="journal article" date="2017" name="G3 (Bethesda)">
        <title>First Draft Genome Sequence of the Pathogenic Fungus Lomentospora prolificans (Formerly Scedosporium prolificans).</title>
        <authorList>
            <person name="Luo R."/>
            <person name="Zimin A."/>
            <person name="Workman R."/>
            <person name="Fan Y."/>
            <person name="Pertea G."/>
            <person name="Grossman N."/>
            <person name="Wear M.P."/>
            <person name="Jia B."/>
            <person name="Miller H."/>
            <person name="Casadevall A."/>
            <person name="Timp W."/>
            <person name="Zhang S.X."/>
            <person name="Salzberg S.L."/>
        </authorList>
    </citation>
    <scope>NUCLEOTIDE SEQUENCE [LARGE SCALE GENOMIC DNA]</scope>
    <source>
        <strain evidence="3 4">JHH-5317</strain>
    </source>
</reference>
<protein>
    <recommendedName>
        <fullName evidence="2">Bacteriophage T5 Orf172 DNA-binding domain-containing protein</fullName>
    </recommendedName>
</protein>
<proteinExistence type="predicted"/>
<comment type="caution">
    <text evidence="3">The sequence shown here is derived from an EMBL/GenBank/DDBJ whole genome shotgun (WGS) entry which is preliminary data.</text>
</comment>
<dbReference type="InterPro" id="IPR053006">
    <property type="entry name" value="Meiosis_regulatory"/>
</dbReference>
<evidence type="ECO:0000313" key="4">
    <source>
        <dbReference type="Proteomes" id="UP000233524"/>
    </source>
</evidence>
<evidence type="ECO:0000256" key="1">
    <source>
        <dbReference type="SAM" id="MobiDB-lite"/>
    </source>
</evidence>
<feature type="region of interest" description="Disordered" evidence="1">
    <location>
        <begin position="153"/>
        <end position="212"/>
    </location>
</feature>
<dbReference type="SMART" id="SM00974">
    <property type="entry name" value="T5orf172"/>
    <property type="match status" value="1"/>
</dbReference>
<dbReference type="InterPro" id="IPR018306">
    <property type="entry name" value="Phage_T5_Orf172_DNA-bd"/>
</dbReference>
<feature type="compositionally biased region" description="Polar residues" evidence="1">
    <location>
        <begin position="39"/>
        <end position="48"/>
    </location>
</feature>
<dbReference type="Proteomes" id="UP000233524">
    <property type="component" value="Unassembled WGS sequence"/>
</dbReference>
<feature type="region of interest" description="Disordered" evidence="1">
    <location>
        <begin position="359"/>
        <end position="380"/>
    </location>
</feature>
<dbReference type="VEuPathDB" id="FungiDB:jhhlp_002870"/>
<dbReference type="AlphaFoldDB" id="A0A2N3NF95"/>
<dbReference type="PANTHER" id="PTHR28094:SF2">
    <property type="entry name" value="BACTERIOPHAGE T5 ORF172 DNA-BINDING DOMAIN-CONTAINING PROTEIN"/>
    <property type="match status" value="1"/>
</dbReference>
<feature type="domain" description="Bacteriophage T5 Orf172 DNA-binding" evidence="2">
    <location>
        <begin position="316"/>
        <end position="441"/>
    </location>
</feature>
<feature type="compositionally biased region" description="Polar residues" evidence="1">
    <location>
        <begin position="174"/>
        <end position="190"/>
    </location>
</feature>
<sequence>MPFIPNTPESYLSRSDSLDAETTCHGITSNGNPCRRPLTGSTAGSPSSKRSRKTLDSEELYCWQHKVQAAHHSPSPSPQGGRKSGVLVARSSIDTLTDRLGILGVDSGVGEKKARRPQVEGQIQGGGGRKKKKSGRKTLLCCFCFHIPLEEPRRQPERPQPRPVQRIDGGKPSVVSTPTKPRPTASTGAQSAPARLYGPESAQNRKSSGKQQAGNYLSLIPASTDPQTAAVLMAELAKPYVESEEPGYIYMFWMTPTDSKPPVDAARQFLAPPSKVSGSGSPRHSSQRRASDAMLSYYEKTPGKNGGGGGDGAGRKRKTMLLKIGRAANVQRRMNQWSRQCDYDVEVLRFYPYIPGSERSVSGSSGAGRDGNRLSPAARGLPRMTPHVRKVERLIHLELQGMGLRAELETCGACGKEHREWFEVGASRGEVRVVDEVIRRWVAWDEARV</sequence>
<gene>
    <name evidence="3" type="ORF">jhhlp_002870</name>
</gene>
<name>A0A2N3NF95_9PEZI</name>
<dbReference type="InParanoid" id="A0A2N3NF95"/>
<feature type="region of interest" description="Disordered" evidence="1">
    <location>
        <begin position="108"/>
        <end position="133"/>
    </location>
</feature>
<dbReference type="Pfam" id="PF10544">
    <property type="entry name" value="T5orf172"/>
    <property type="match status" value="1"/>
</dbReference>
<evidence type="ECO:0000259" key="2">
    <source>
        <dbReference type="SMART" id="SM00974"/>
    </source>
</evidence>
<dbReference type="STRING" id="41688.A0A2N3NF95"/>
<dbReference type="PANTHER" id="PTHR28094">
    <property type="entry name" value="MEIOTICALLY UP-REGULATED GENE 113 PROTEIN"/>
    <property type="match status" value="1"/>
</dbReference>
<accession>A0A2N3NF95</accession>
<organism evidence="3 4">
    <name type="scientific">Lomentospora prolificans</name>
    <dbReference type="NCBI Taxonomy" id="41688"/>
    <lineage>
        <taxon>Eukaryota</taxon>
        <taxon>Fungi</taxon>
        <taxon>Dikarya</taxon>
        <taxon>Ascomycota</taxon>
        <taxon>Pezizomycotina</taxon>
        <taxon>Sordariomycetes</taxon>
        <taxon>Hypocreomycetidae</taxon>
        <taxon>Microascales</taxon>
        <taxon>Microascaceae</taxon>
        <taxon>Lomentospora</taxon>
    </lineage>
</organism>
<evidence type="ECO:0000313" key="3">
    <source>
        <dbReference type="EMBL" id="PKS11109.1"/>
    </source>
</evidence>
<feature type="region of interest" description="Disordered" evidence="1">
    <location>
        <begin position="271"/>
        <end position="291"/>
    </location>
</feature>
<keyword evidence="4" id="KW-1185">Reference proteome</keyword>